<proteinExistence type="predicted"/>
<dbReference type="PANTHER" id="PTHR47331">
    <property type="entry name" value="PHD-TYPE DOMAIN-CONTAINING PROTEIN"/>
    <property type="match status" value="1"/>
</dbReference>
<dbReference type="EMBL" id="SKCS01000359">
    <property type="protein sequence ID" value="TNN10358.1"/>
    <property type="molecule type" value="Genomic_DNA"/>
</dbReference>
<comment type="caution">
    <text evidence="1">The sequence shown here is derived from an EMBL/GenBank/DDBJ whole genome shotgun (WGS) entry which is preliminary data.</text>
</comment>
<sequence length="118" mass="13210">FCNLCFRANHIVRICRLMGSCTVERCGRRHHTFLHAKQKEQSNGVNDVYVNTRPCRGIEREHEQGATPNVVALTVVPVLLKHNEGTVQTCAFLDSGPNASLISHNLVDKLEFEGEPKT</sequence>
<reference evidence="1 2" key="1">
    <citation type="submission" date="2019-03" db="EMBL/GenBank/DDBJ databases">
        <title>An improved genome assembly of the fluke Schistosoma japonicum.</title>
        <authorList>
            <person name="Hu W."/>
            <person name="Luo F."/>
            <person name="Yin M."/>
            <person name="Mo X."/>
            <person name="Sun C."/>
            <person name="Wu Q."/>
            <person name="Zhu B."/>
            <person name="Xiang M."/>
            <person name="Wang J."/>
            <person name="Wang Y."/>
            <person name="Zhang T."/>
            <person name="Xu B."/>
            <person name="Zheng H."/>
            <person name="Feng Z."/>
        </authorList>
    </citation>
    <scope>NUCLEOTIDE SEQUENCE [LARGE SCALE GENOMIC DNA]</scope>
    <source>
        <strain evidence="1">HuSjv2</strain>
        <tissue evidence="1">Worms</tissue>
    </source>
</reference>
<feature type="non-terminal residue" evidence="1">
    <location>
        <position position="1"/>
    </location>
</feature>
<protein>
    <submittedName>
        <fullName evidence="1">Gag-Pol poly</fullName>
    </submittedName>
</protein>
<dbReference type="Proteomes" id="UP000311919">
    <property type="component" value="Unassembled WGS sequence"/>
</dbReference>
<dbReference type="AlphaFoldDB" id="A0A4Z2D1U1"/>
<evidence type="ECO:0000313" key="1">
    <source>
        <dbReference type="EMBL" id="TNN10358.1"/>
    </source>
</evidence>
<name>A0A4Z2D1U1_SCHJA</name>
<organism evidence="1 2">
    <name type="scientific">Schistosoma japonicum</name>
    <name type="common">Blood fluke</name>
    <dbReference type="NCBI Taxonomy" id="6182"/>
    <lineage>
        <taxon>Eukaryota</taxon>
        <taxon>Metazoa</taxon>
        <taxon>Spiralia</taxon>
        <taxon>Lophotrochozoa</taxon>
        <taxon>Platyhelminthes</taxon>
        <taxon>Trematoda</taxon>
        <taxon>Digenea</taxon>
        <taxon>Strigeidida</taxon>
        <taxon>Schistosomatoidea</taxon>
        <taxon>Schistosomatidae</taxon>
        <taxon>Schistosoma</taxon>
    </lineage>
</organism>
<dbReference type="OrthoDB" id="10050666at2759"/>
<gene>
    <name evidence="1" type="ORF">EWB00_005340</name>
</gene>
<feature type="non-terminal residue" evidence="1">
    <location>
        <position position="118"/>
    </location>
</feature>
<evidence type="ECO:0000313" key="2">
    <source>
        <dbReference type="Proteomes" id="UP000311919"/>
    </source>
</evidence>
<accession>A0A4Z2D1U1</accession>
<dbReference type="PANTHER" id="PTHR47331:SF1">
    <property type="entry name" value="GAG-LIKE PROTEIN"/>
    <property type="match status" value="1"/>
</dbReference>
<keyword evidence="2" id="KW-1185">Reference proteome</keyword>